<evidence type="ECO:0000313" key="1">
    <source>
        <dbReference type="EMBL" id="AIF19818.1"/>
    </source>
</evidence>
<dbReference type="Gene3D" id="3.30.2130.30">
    <property type="match status" value="1"/>
</dbReference>
<dbReference type="GO" id="GO:0002937">
    <property type="term" value="P:tRNA 4-thiouridine biosynthesis"/>
    <property type="evidence" value="ECO:0007669"/>
    <property type="project" value="TreeGrafter"/>
</dbReference>
<sequence length="380" mass="42897">MISILEDNIVVVVFPSIFSQNKIGPLITNIKKVLKIQNQKFQKIRQDDKVIIVETTDPVFASSSINDLFGIKNIAIAKQVKNDFKIIVENITKIATDLFLKNERFFLQVEGYSKGFVTRDVEVAATSSLIEKTVKKGIKPGTAEKYDRRLFVHLTKSSAYICIYYDKGLEGIPNNSQNEKIVCCVFDELSAITCIETIKQGFDVKIIVCYNKKSELLDLVKMINVIIHKTVQTQISLEFYKIDSDVKLSPIVLAEVVAGILVKVSISVNIKRISLSISPIIHPLSFFEKIVKQIHSKDLIPYTPLTTLGEDIIHDAKEIGLEKYLNKIEKIGKTKFISSASPKRKIENLVERSMKTKKIVRVKLDVNNIHDILDSVSAKE</sequence>
<dbReference type="AlphaFoldDB" id="A0A075I1B3"/>
<dbReference type="PANTHER" id="PTHR43209:SF1">
    <property type="entry name" value="TRNA SULFURTRANSFERASE"/>
    <property type="match status" value="1"/>
</dbReference>
<dbReference type="InterPro" id="IPR050102">
    <property type="entry name" value="tRNA_sulfurtransferase_ThiI"/>
</dbReference>
<name>A0A075I1B3_9ARCH</name>
<gene>
    <name evidence="1" type="primary">thiI</name>
</gene>
<accession>A0A075I1B3</accession>
<dbReference type="SUPFAM" id="SSF143437">
    <property type="entry name" value="THUMP domain-like"/>
    <property type="match status" value="1"/>
</dbReference>
<dbReference type="GO" id="GO:0052837">
    <property type="term" value="P:thiazole biosynthetic process"/>
    <property type="evidence" value="ECO:0007669"/>
    <property type="project" value="TreeGrafter"/>
</dbReference>
<organism evidence="1">
    <name type="scientific">uncultured marine thaumarchaeote KM3_87_G04</name>
    <dbReference type="NCBI Taxonomy" id="1456330"/>
    <lineage>
        <taxon>Archaea</taxon>
        <taxon>Nitrososphaerota</taxon>
        <taxon>environmental samples</taxon>
    </lineage>
</organism>
<dbReference type="PANTHER" id="PTHR43209">
    <property type="entry name" value="TRNA SULFURTRANSFERASE"/>
    <property type="match status" value="1"/>
</dbReference>
<dbReference type="GO" id="GO:0005829">
    <property type="term" value="C:cytosol"/>
    <property type="evidence" value="ECO:0007669"/>
    <property type="project" value="TreeGrafter"/>
</dbReference>
<protein>
    <submittedName>
        <fullName evidence="1">Thiamine biosynthesis ATP pyrophosphatase-like protein (ThiI)</fullName>
    </submittedName>
</protein>
<proteinExistence type="predicted"/>
<dbReference type="EMBL" id="KF901148">
    <property type="protein sequence ID" value="AIF19818.1"/>
    <property type="molecule type" value="Genomic_DNA"/>
</dbReference>
<reference evidence="1" key="1">
    <citation type="journal article" date="2014" name="Genome Biol. Evol.">
        <title>Pangenome evidence for extensive interdomain horizontal transfer affecting lineage core and shell genes in uncultured planktonic thaumarchaeota and euryarchaeota.</title>
        <authorList>
            <person name="Deschamps P."/>
            <person name="Zivanovic Y."/>
            <person name="Moreira D."/>
            <person name="Rodriguez-Valera F."/>
            <person name="Lopez-Garcia P."/>
        </authorList>
    </citation>
    <scope>NUCLEOTIDE SEQUENCE</scope>
</reference>